<dbReference type="Pfam" id="PF11085">
    <property type="entry name" value="YqhR"/>
    <property type="match status" value="1"/>
</dbReference>
<proteinExistence type="predicted"/>
<protein>
    <submittedName>
        <fullName evidence="3">YqhR family membrane protein</fullName>
    </submittedName>
</protein>
<reference evidence="3 5" key="3">
    <citation type="submission" date="2023-03" db="EMBL/GenBank/DDBJ databases">
        <title>Agriculturally important microbes genome sequencing.</title>
        <authorList>
            <person name="Dunlap C."/>
        </authorList>
    </citation>
    <scope>NUCLEOTIDE SEQUENCE [LARGE SCALE GENOMIC DNA]</scope>
    <source>
        <strain evidence="3 5">CBP-3203</strain>
    </source>
</reference>
<keyword evidence="1" id="KW-1133">Transmembrane helix</keyword>
<dbReference type="Proteomes" id="UP001341297">
    <property type="component" value="Unassembled WGS sequence"/>
</dbReference>
<dbReference type="EMBL" id="JARRTL010000008">
    <property type="protein sequence ID" value="MEC0484878.1"/>
    <property type="molecule type" value="Genomic_DNA"/>
</dbReference>
<sequence>MSSEDNEKQPEELEQNKREQPVSFIGRVVTTGFIGGILWSALGELAYLFKFSEVTPNMVLQPVAVGEWKTGFLGTVISILLIGVISIGAALLYFGCLKQIKGMWPGILYGAVLWGIVFYLFNPMFPDVQTVSELKRETVITTFCIYLLYGLFVGYSISFEYNELNSEKLSKAIGESKEKC</sequence>
<dbReference type="AlphaFoldDB" id="A0A0J6EZQ6"/>
<name>A0A0J6EZQ6_9BACI</name>
<dbReference type="OrthoDB" id="2691442at2"/>
<dbReference type="EMBL" id="LECW02000004">
    <property type="protein sequence ID" value="KRT95097.1"/>
    <property type="molecule type" value="Genomic_DNA"/>
</dbReference>
<feature type="transmembrane region" description="Helical" evidence="1">
    <location>
        <begin position="138"/>
        <end position="161"/>
    </location>
</feature>
<reference evidence="2" key="2">
    <citation type="submission" date="2015-10" db="EMBL/GenBank/DDBJ databases">
        <authorList>
            <person name="Gilbert D.G."/>
        </authorList>
    </citation>
    <scope>NUCLEOTIDE SEQUENCE</scope>
    <source>
        <strain evidence="2">GO-13</strain>
    </source>
</reference>
<evidence type="ECO:0000313" key="4">
    <source>
        <dbReference type="Proteomes" id="UP000036168"/>
    </source>
</evidence>
<dbReference type="PATRIC" id="fig|1664069.3.peg.2969"/>
<gene>
    <name evidence="2" type="ORF">AB447_211280</name>
    <name evidence="3" type="ORF">P8828_08435</name>
</gene>
<keyword evidence="1" id="KW-0472">Membrane</keyword>
<feature type="transmembrane region" description="Helical" evidence="1">
    <location>
        <begin position="72"/>
        <end position="94"/>
    </location>
</feature>
<dbReference type="InterPro" id="IPR024563">
    <property type="entry name" value="YqhR"/>
</dbReference>
<feature type="transmembrane region" description="Helical" evidence="1">
    <location>
        <begin position="24"/>
        <end position="49"/>
    </location>
</feature>
<keyword evidence="5" id="KW-1185">Reference proteome</keyword>
<reference evidence="2 4" key="1">
    <citation type="journal article" date="2015" name="Int. J. Syst. Evol. Microbiol.">
        <title>Bacillus glycinifermentans sp. nov., isolated from fermented soybean paste.</title>
        <authorList>
            <person name="Kim S.J."/>
            <person name="Dunlap C.A."/>
            <person name="Kwon S.W."/>
            <person name="Rooney A.P."/>
        </authorList>
    </citation>
    <scope>NUCLEOTIDE SEQUENCE [LARGE SCALE GENOMIC DNA]</scope>
    <source>
        <strain evidence="2 4">GO-13</strain>
    </source>
</reference>
<comment type="caution">
    <text evidence="2">The sequence shown here is derived from an EMBL/GenBank/DDBJ whole genome shotgun (WGS) entry which is preliminary data.</text>
</comment>
<dbReference type="STRING" id="1664069.BGLY_2896"/>
<keyword evidence="1" id="KW-0812">Transmembrane</keyword>
<evidence type="ECO:0000313" key="5">
    <source>
        <dbReference type="Proteomes" id="UP001341297"/>
    </source>
</evidence>
<accession>A0A0J6EZQ6</accession>
<evidence type="ECO:0000256" key="1">
    <source>
        <dbReference type="SAM" id="Phobius"/>
    </source>
</evidence>
<feature type="transmembrane region" description="Helical" evidence="1">
    <location>
        <begin position="106"/>
        <end position="126"/>
    </location>
</feature>
<dbReference type="RefSeq" id="WP_048356119.1">
    <property type="nucleotide sequence ID" value="NZ_CP023481.1"/>
</dbReference>
<evidence type="ECO:0000313" key="2">
    <source>
        <dbReference type="EMBL" id="KRT95097.1"/>
    </source>
</evidence>
<accession>A0A0J6E4U9</accession>
<dbReference type="Proteomes" id="UP000036168">
    <property type="component" value="Unassembled WGS sequence"/>
</dbReference>
<organism evidence="2 4">
    <name type="scientific">Bacillus glycinifermentans</name>
    <dbReference type="NCBI Taxonomy" id="1664069"/>
    <lineage>
        <taxon>Bacteria</taxon>
        <taxon>Bacillati</taxon>
        <taxon>Bacillota</taxon>
        <taxon>Bacilli</taxon>
        <taxon>Bacillales</taxon>
        <taxon>Bacillaceae</taxon>
        <taxon>Bacillus</taxon>
    </lineage>
</organism>
<evidence type="ECO:0000313" key="3">
    <source>
        <dbReference type="EMBL" id="MEC0484878.1"/>
    </source>
</evidence>